<dbReference type="PANTHER" id="PTHR22916">
    <property type="entry name" value="GLYCOSYLTRANSFERASE"/>
    <property type="match status" value="1"/>
</dbReference>
<dbReference type="EMBL" id="AE000516">
    <property type="protein sequence ID" value="AAK45833.1"/>
    <property type="molecule type" value="Genomic_DNA"/>
</dbReference>
<name>Q7D8C1_MYCTO</name>
<protein>
    <submittedName>
        <fullName evidence="3">Glycosyl transferase</fullName>
    </submittedName>
</protein>
<keyword evidence="4" id="KW-1185">Reference proteome</keyword>
<dbReference type="InterPro" id="IPR029044">
    <property type="entry name" value="Nucleotide-diphossugar_trans"/>
</dbReference>
<feature type="domain" description="Glycosyltransferase 2-like" evidence="2">
    <location>
        <begin position="47"/>
        <end position="207"/>
    </location>
</feature>
<evidence type="ECO:0000259" key="2">
    <source>
        <dbReference type="Pfam" id="PF00535"/>
    </source>
</evidence>
<dbReference type="Pfam" id="PF00535">
    <property type="entry name" value="Glycos_transf_2"/>
    <property type="match status" value="1"/>
</dbReference>
<evidence type="ECO:0000313" key="4">
    <source>
        <dbReference type="Proteomes" id="UP000001020"/>
    </source>
</evidence>
<dbReference type="FunFam" id="3.90.550.10:FF:000166">
    <property type="entry name" value="Probable sugar transferase"/>
    <property type="match status" value="1"/>
</dbReference>
<organism evidence="3 4">
    <name type="scientific">Mycobacterium tuberculosis (strain CDC 1551 / Oshkosh)</name>
    <dbReference type="NCBI Taxonomy" id="83331"/>
    <lineage>
        <taxon>Bacteria</taxon>
        <taxon>Bacillati</taxon>
        <taxon>Actinomycetota</taxon>
        <taxon>Actinomycetes</taxon>
        <taxon>Mycobacteriales</taxon>
        <taxon>Mycobacteriaceae</taxon>
        <taxon>Mycobacterium</taxon>
        <taxon>Mycobacterium tuberculosis complex</taxon>
    </lineage>
</organism>
<accession>Q7D8C1</accession>
<dbReference type="PANTHER" id="PTHR22916:SF3">
    <property type="entry name" value="UDP-GLCNAC:BETAGAL BETA-1,3-N-ACETYLGLUCOSAMINYLTRANSFERASE-LIKE PROTEIN 1"/>
    <property type="match status" value="1"/>
</dbReference>
<gene>
    <name evidence="3" type="ordered locus">MT1566</name>
</gene>
<dbReference type="InterPro" id="IPR001173">
    <property type="entry name" value="Glyco_trans_2-like"/>
</dbReference>
<dbReference type="HOGENOM" id="CLU_025996_4_2_11"/>
<dbReference type="Proteomes" id="UP000001020">
    <property type="component" value="Chromosome"/>
</dbReference>
<evidence type="ECO:0000313" key="3">
    <source>
        <dbReference type="EMBL" id="AAK45833.1"/>
    </source>
</evidence>
<dbReference type="SUPFAM" id="SSF53448">
    <property type="entry name" value="Nucleotide-diphospho-sugar transferases"/>
    <property type="match status" value="1"/>
</dbReference>
<sequence>MPYVRRPPGHDGRRPAGTGDSRSPSQYPCGRAGKGPTVSPQLCPKVSIVSTTHNQAGYARQAFDSFLDQQTDFPVEIIVADDASTDATPAIIREYAERYPHVFRPIFRTENLGLNGNLTGALSAARGEYVALCEADDYWIDPLKLSKQVAFLDRHPKTTVCFHPVRVIWEDGHAKDSKFPPVRVRGNLSLDALILMNFIQTNSAVYRRLERYDDIPADVMPLDWYLHVRHAVHGDIAMLPDTMAVYRRHAQGMWHNQVVDPPKFWLTQGPGHAATFDAMLDLFPGDPAREELIAVMADWILRQIANVPGPEGRAALQETIARHPRIAMLALQHRGATPARRLKTQWRKLAAATPSRRGLVDVWPSRLRRGCRA</sequence>
<keyword evidence="3" id="KW-0808">Transferase</keyword>
<dbReference type="AlphaFoldDB" id="Q7D8C1"/>
<dbReference type="KEGG" id="mtc:MT1566"/>
<evidence type="ECO:0000256" key="1">
    <source>
        <dbReference type="SAM" id="MobiDB-lite"/>
    </source>
</evidence>
<feature type="region of interest" description="Disordered" evidence="1">
    <location>
        <begin position="1"/>
        <end position="38"/>
    </location>
</feature>
<reference evidence="3 4" key="1">
    <citation type="journal article" date="2002" name="J. Bacteriol.">
        <title>Whole-genome comparison of Mycobacterium tuberculosis clinical and laboratory strains.</title>
        <authorList>
            <person name="Fleischmann R.D."/>
            <person name="Alland D."/>
            <person name="Eisen J.A."/>
            <person name="Carpenter L."/>
            <person name="White O."/>
            <person name="Peterson J."/>
            <person name="DeBoy R."/>
            <person name="Dodson R."/>
            <person name="Gwinn M."/>
            <person name="Haft D."/>
            <person name="Hickey E."/>
            <person name="Kolonay J.F."/>
            <person name="Nelson W.C."/>
            <person name="Umayam L.A."/>
            <person name="Ermolaeva M."/>
            <person name="Salzberg S.L."/>
            <person name="Delcher A."/>
            <person name="Utterback T."/>
            <person name="Weidman J."/>
            <person name="Khouri H."/>
            <person name="Gill J."/>
            <person name="Mikula A."/>
            <person name="Bishai W."/>
            <person name="Jacobs Jr W.R.Jr."/>
            <person name="Venter J.C."/>
            <person name="Fraser C.M."/>
        </authorList>
    </citation>
    <scope>NUCLEOTIDE SEQUENCE [LARGE SCALE GENOMIC DNA]</scope>
    <source>
        <strain evidence="4">CDC 1551 / Oshkosh</strain>
    </source>
</reference>
<dbReference type="Gene3D" id="3.90.550.10">
    <property type="entry name" value="Spore Coat Polysaccharide Biosynthesis Protein SpsA, Chain A"/>
    <property type="match status" value="1"/>
</dbReference>
<proteinExistence type="predicted"/>
<dbReference type="GO" id="GO:0016758">
    <property type="term" value="F:hexosyltransferase activity"/>
    <property type="evidence" value="ECO:0007669"/>
    <property type="project" value="UniProtKB-ARBA"/>
</dbReference>